<keyword evidence="3" id="KW-1185">Reference proteome</keyword>
<dbReference type="InterPro" id="IPR038461">
    <property type="entry name" value="Schlafen_AlbA_2_dom_sf"/>
</dbReference>
<organism evidence="2 3">
    <name type="scientific">Kineosporia babensis</name>
    <dbReference type="NCBI Taxonomy" id="499548"/>
    <lineage>
        <taxon>Bacteria</taxon>
        <taxon>Bacillati</taxon>
        <taxon>Actinomycetota</taxon>
        <taxon>Actinomycetes</taxon>
        <taxon>Kineosporiales</taxon>
        <taxon>Kineosporiaceae</taxon>
        <taxon>Kineosporia</taxon>
    </lineage>
</organism>
<evidence type="ECO:0000259" key="1">
    <source>
        <dbReference type="Pfam" id="PF04326"/>
    </source>
</evidence>
<evidence type="ECO:0000313" key="2">
    <source>
        <dbReference type="EMBL" id="MCD5316152.1"/>
    </source>
</evidence>
<dbReference type="Pfam" id="PF04326">
    <property type="entry name" value="SLFN_AlbA_2"/>
    <property type="match status" value="1"/>
</dbReference>
<dbReference type="Proteomes" id="UP001138997">
    <property type="component" value="Unassembled WGS sequence"/>
</dbReference>
<accession>A0A9X1SXF0</accession>
<name>A0A9X1SXF0_9ACTN</name>
<keyword evidence="2" id="KW-0547">Nucleotide-binding</keyword>
<keyword evidence="2" id="KW-0067">ATP-binding</keyword>
<comment type="caution">
    <text evidence="2">The sequence shown here is derived from an EMBL/GenBank/DDBJ whole genome shotgun (WGS) entry which is preliminary data.</text>
</comment>
<dbReference type="EMBL" id="JAJOMB010000027">
    <property type="protein sequence ID" value="MCD5316152.1"/>
    <property type="molecule type" value="Genomic_DNA"/>
</dbReference>
<protein>
    <submittedName>
        <fullName evidence="2">ATP-binding protein</fullName>
    </submittedName>
</protein>
<reference evidence="2" key="1">
    <citation type="submission" date="2021-11" db="EMBL/GenBank/DDBJ databases">
        <title>Streptomyces corallinus and Kineosporia corallina sp. nov., two new coral-derived marine actinobacteria.</title>
        <authorList>
            <person name="Buangrab K."/>
            <person name="Sutthacheep M."/>
            <person name="Yeemin T."/>
            <person name="Harunari E."/>
            <person name="Igarashi Y."/>
            <person name="Sripreechasak P."/>
            <person name="Kanchanasin P."/>
            <person name="Tanasupawat S."/>
            <person name="Phongsopitanun W."/>
        </authorList>
    </citation>
    <scope>NUCLEOTIDE SEQUENCE</scope>
    <source>
        <strain evidence="2">JCM 31032</strain>
    </source>
</reference>
<dbReference type="PANTHER" id="PTHR30595:SF6">
    <property type="entry name" value="SCHLAFEN ALBA-2 DOMAIN-CONTAINING PROTEIN"/>
    <property type="match status" value="1"/>
</dbReference>
<dbReference type="InterPro" id="IPR007421">
    <property type="entry name" value="Schlafen_AlbA_2_dom"/>
</dbReference>
<sequence length="426" mass="46359">MAAIATILQCPPDDITFARISQLVQDSVSESLVLEFKEQYTKRVVESVAAMANSYGGVILVGVTDDRKIVGVDEREKVRIADACWKSFEPVWVPEIIDVATDSGKYIQVIRVDTATCPRPLLRNGAAHVRIPGANAYADRAHLARLLQEGSQSPVSSRRLESLTGSAPATSGTYDFALRTGMVIPLADPESWRPLSERKVDDLASSLDESSIARALEQWCGHNGATVSSSFRRAGLNRARRAQLEWSMPPASGSLKEIRAVARVVLPQEYGQPLSDLTFTLDVIGSSDLEFYDESNSEPATGNWLKISWLRELLDGVLEGITSPTVVASLASLAGVVPEVVPQPRTLSLKSDGNIANLLDLSGLVRISDNDFSSGADLVADPSTNFEITEQRHQQVDYWITQISADAGLIGMEGRLEQLQRSPQNE</sequence>
<proteinExistence type="predicted"/>
<dbReference type="RefSeq" id="WP_231449004.1">
    <property type="nucleotide sequence ID" value="NZ_JAJOMB010000027.1"/>
</dbReference>
<dbReference type="GO" id="GO:0005524">
    <property type="term" value="F:ATP binding"/>
    <property type="evidence" value="ECO:0007669"/>
    <property type="project" value="UniProtKB-KW"/>
</dbReference>
<dbReference type="AlphaFoldDB" id="A0A9X1SXF0"/>
<gene>
    <name evidence="2" type="ORF">LR394_35180</name>
</gene>
<dbReference type="Gene3D" id="3.30.950.30">
    <property type="entry name" value="Schlafen, AAA domain"/>
    <property type="match status" value="1"/>
</dbReference>
<evidence type="ECO:0000313" key="3">
    <source>
        <dbReference type="Proteomes" id="UP001138997"/>
    </source>
</evidence>
<dbReference type="PANTHER" id="PTHR30595">
    <property type="entry name" value="GLPR-RELATED TRANSCRIPTIONAL REPRESSOR"/>
    <property type="match status" value="1"/>
</dbReference>
<feature type="domain" description="Schlafen AlbA-2" evidence="1">
    <location>
        <begin position="30"/>
        <end position="131"/>
    </location>
</feature>